<name>A0ABD1PYG5_9LAMI</name>
<sequence>MRISTAPVEYAPPSLEFNFQKEIARLKYLKSKLHDCRMLKEKMNEMESDSRVKSFFDYKSSSFARVLEWENLNENELYLLKCVVAAGQGRVFGEFGSKLKGAKFNSTRNLVKSTLYALTKMIETWDVNGRWVGG</sequence>
<evidence type="ECO:0000313" key="2">
    <source>
        <dbReference type="Proteomes" id="UP001604277"/>
    </source>
</evidence>
<evidence type="ECO:0000313" key="1">
    <source>
        <dbReference type="EMBL" id="KAL2468980.1"/>
    </source>
</evidence>
<dbReference type="Proteomes" id="UP001604277">
    <property type="component" value="Unassembled WGS sequence"/>
</dbReference>
<comment type="caution">
    <text evidence="1">The sequence shown here is derived from an EMBL/GenBank/DDBJ whole genome shotgun (WGS) entry which is preliminary data.</text>
</comment>
<reference evidence="2" key="1">
    <citation type="submission" date="2024-07" db="EMBL/GenBank/DDBJ databases">
        <title>Two chromosome-level genome assemblies of Korean endemic species Abeliophyllum distichum and Forsythia ovata (Oleaceae).</title>
        <authorList>
            <person name="Jang H."/>
        </authorList>
    </citation>
    <scope>NUCLEOTIDE SEQUENCE [LARGE SCALE GENOMIC DNA]</scope>
</reference>
<protein>
    <submittedName>
        <fullName evidence="1">UDP-glucose pyrophosphorylase 3</fullName>
    </submittedName>
</protein>
<keyword evidence="2" id="KW-1185">Reference proteome</keyword>
<gene>
    <name evidence="1" type="ORF">Fot_50556</name>
</gene>
<dbReference type="EMBL" id="JBFOLJ010000016">
    <property type="protein sequence ID" value="KAL2468980.1"/>
    <property type="molecule type" value="Genomic_DNA"/>
</dbReference>
<accession>A0ABD1PYG5</accession>
<proteinExistence type="predicted"/>
<dbReference type="AlphaFoldDB" id="A0ABD1PYG5"/>
<organism evidence="1 2">
    <name type="scientific">Forsythia ovata</name>
    <dbReference type="NCBI Taxonomy" id="205694"/>
    <lineage>
        <taxon>Eukaryota</taxon>
        <taxon>Viridiplantae</taxon>
        <taxon>Streptophyta</taxon>
        <taxon>Embryophyta</taxon>
        <taxon>Tracheophyta</taxon>
        <taxon>Spermatophyta</taxon>
        <taxon>Magnoliopsida</taxon>
        <taxon>eudicotyledons</taxon>
        <taxon>Gunneridae</taxon>
        <taxon>Pentapetalae</taxon>
        <taxon>asterids</taxon>
        <taxon>lamiids</taxon>
        <taxon>Lamiales</taxon>
        <taxon>Oleaceae</taxon>
        <taxon>Forsythieae</taxon>
        <taxon>Forsythia</taxon>
    </lineage>
</organism>